<evidence type="ECO:0000256" key="3">
    <source>
        <dbReference type="ARBA" id="ARBA00022801"/>
    </source>
</evidence>
<comment type="similarity">
    <text evidence="1">Belongs to the peptidase S33 family.</text>
</comment>
<reference evidence="5" key="1">
    <citation type="submission" date="2022-09" db="EMBL/GenBank/DDBJ databases">
        <title>Fusarium specimens isolated from Avocado Roots.</title>
        <authorList>
            <person name="Stajich J."/>
            <person name="Roper C."/>
            <person name="Heimlech-Rivalta G."/>
        </authorList>
    </citation>
    <scope>NUCLEOTIDE SEQUENCE</scope>
    <source>
        <strain evidence="5">CF00136</strain>
    </source>
</reference>
<keyword evidence="6" id="KW-1185">Reference proteome</keyword>
<accession>A0A9W8RL81</accession>
<keyword evidence="3" id="KW-0378">Hydrolase</keyword>
<dbReference type="GO" id="GO:0097176">
    <property type="term" value="P:epoxide metabolic process"/>
    <property type="evidence" value="ECO:0007669"/>
    <property type="project" value="TreeGrafter"/>
</dbReference>
<dbReference type="InterPro" id="IPR000639">
    <property type="entry name" value="Epox_hydrolase-like"/>
</dbReference>
<sequence>MASSAIQPFKLSIDQSTLDDLQTRLRLTRWPDKEPVADWSQGVPLAAIQELCEYWQTEYDWRRCEALLNSYPQFTTTIDGVEIYFLHIRSKHENALPLILTHGWPGSILEFRHIIEKLVDPESHGGSSEDAFHLVIPALPGYAFSGKPKETGWGYHRTARAWAELMQRLGYADGEWFAQGGDWGAHVTVCLGHQAPKGLKSVHLNSIFFEPKKEVQIPIKDKKGEERAMHFNSVRDAGHGGYSLQQSTRPQTIGYGLADSPVAQAAWVYEKYKDWSHHDGNVETVFSKDEMLDTIMLYWLSNSGTSSARYYWECKPDSTAWPIDIPVGVSWFGGDNSYGPREWCERYYKNIVYWNETERGGHFAAWEVPDLFVAEVREWQRKISVYKEDLLAICLSHRAVRIFAEPFLYEEVYFEWEEECHHPITSFLRSILRRPRLAAYLRTFELRGRSKFAEALLQAPKILLSKSALEETLLWVARRTNLPYRESWMEELRNGTMEAFVAVLLSQATNLATLSIYPEFIRGGWLVGEVLRSMALHDDDHGLPSQMEQLKEVSLWAKYGCREQSVDQYTNSRHAADLILPFFYLPSLERIQAQIDNPVEFSWPTKHPPRSNVNSLELFHLRETFLGQILSTTQNVQSFRWDWYYDNLFDDGHAFTSVVDLTKLTTALRYVQDTLVNLIIAKDCIVEQRKDFPGVTIQGSLEALSDFRALKSLGFPFVLQLGFSPHEAKRLEACLPIGLETLILTDAFAWVPGWEWKDHDVVKAMEVWLESAQTTTPELHSLTFEFGSQTYFYWTESASKKLMASCERVGIEWNMYRTY</sequence>
<dbReference type="PRINTS" id="PR00412">
    <property type="entry name" value="EPOXHYDRLASE"/>
</dbReference>
<dbReference type="InterPro" id="IPR029058">
    <property type="entry name" value="AB_hydrolase_fold"/>
</dbReference>
<gene>
    <name evidence="5" type="ORF">NW762_013180</name>
</gene>
<proteinExistence type="inferred from homology"/>
<keyword evidence="2" id="KW-0058">Aromatic hydrocarbons catabolism</keyword>
<dbReference type="AlphaFoldDB" id="A0A9W8RL81"/>
<dbReference type="EMBL" id="JAOQAZ010000039">
    <property type="protein sequence ID" value="KAJ4247503.1"/>
    <property type="molecule type" value="Genomic_DNA"/>
</dbReference>
<feature type="domain" description="Epoxide hydrolase N-terminal" evidence="4">
    <location>
        <begin position="6"/>
        <end position="111"/>
    </location>
</feature>
<dbReference type="InterPro" id="IPR010497">
    <property type="entry name" value="Epoxide_hydro_N"/>
</dbReference>
<comment type="caution">
    <text evidence="5">The sequence shown here is derived from an EMBL/GenBank/DDBJ whole genome shotgun (WGS) entry which is preliminary data.</text>
</comment>
<dbReference type="OrthoDB" id="7130006at2759"/>
<dbReference type="Gene3D" id="3.40.50.1820">
    <property type="entry name" value="alpha/beta hydrolase"/>
    <property type="match status" value="1"/>
</dbReference>
<protein>
    <recommendedName>
        <fullName evidence="4">Epoxide hydrolase N-terminal domain-containing protein</fullName>
    </recommendedName>
</protein>
<name>A0A9W8RL81_9HYPO</name>
<evidence type="ECO:0000313" key="6">
    <source>
        <dbReference type="Proteomes" id="UP001152049"/>
    </source>
</evidence>
<dbReference type="PANTHER" id="PTHR21661">
    <property type="entry name" value="EPOXIDE HYDROLASE 1-RELATED"/>
    <property type="match status" value="1"/>
</dbReference>
<evidence type="ECO:0000313" key="5">
    <source>
        <dbReference type="EMBL" id="KAJ4247503.1"/>
    </source>
</evidence>
<evidence type="ECO:0000259" key="4">
    <source>
        <dbReference type="Pfam" id="PF06441"/>
    </source>
</evidence>
<dbReference type="GO" id="GO:0004301">
    <property type="term" value="F:epoxide hydrolase activity"/>
    <property type="evidence" value="ECO:0007669"/>
    <property type="project" value="TreeGrafter"/>
</dbReference>
<evidence type="ECO:0000256" key="1">
    <source>
        <dbReference type="ARBA" id="ARBA00010088"/>
    </source>
</evidence>
<organism evidence="5 6">
    <name type="scientific">Fusarium torreyae</name>
    <dbReference type="NCBI Taxonomy" id="1237075"/>
    <lineage>
        <taxon>Eukaryota</taxon>
        <taxon>Fungi</taxon>
        <taxon>Dikarya</taxon>
        <taxon>Ascomycota</taxon>
        <taxon>Pezizomycotina</taxon>
        <taxon>Sordariomycetes</taxon>
        <taxon>Hypocreomycetidae</taxon>
        <taxon>Hypocreales</taxon>
        <taxon>Nectriaceae</taxon>
        <taxon>Fusarium</taxon>
    </lineage>
</organism>
<dbReference type="Proteomes" id="UP001152049">
    <property type="component" value="Unassembled WGS sequence"/>
</dbReference>
<dbReference type="SUPFAM" id="SSF53474">
    <property type="entry name" value="alpha/beta-Hydrolases"/>
    <property type="match status" value="1"/>
</dbReference>
<dbReference type="PANTHER" id="PTHR21661:SF35">
    <property type="entry name" value="EPOXIDE HYDROLASE"/>
    <property type="match status" value="1"/>
</dbReference>
<dbReference type="Pfam" id="PF06441">
    <property type="entry name" value="EHN"/>
    <property type="match status" value="1"/>
</dbReference>
<evidence type="ECO:0000256" key="2">
    <source>
        <dbReference type="ARBA" id="ARBA00022797"/>
    </source>
</evidence>